<dbReference type="Pfam" id="PF13567">
    <property type="entry name" value="DUF4131"/>
    <property type="match status" value="1"/>
</dbReference>
<feature type="domain" description="DUF4131" evidence="8">
    <location>
        <begin position="26"/>
        <end position="186"/>
    </location>
</feature>
<proteinExistence type="predicted"/>
<evidence type="ECO:0008006" key="11">
    <source>
        <dbReference type="Google" id="ProtNLM"/>
    </source>
</evidence>
<dbReference type="STRING" id="1802312.A3C06_00075"/>
<feature type="domain" description="ComEC/Rec2-related protein" evidence="7">
    <location>
        <begin position="226"/>
        <end position="493"/>
    </location>
</feature>
<keyword evidence="3 6" id="KW-0812">Transmembrane</keyword>
<dbReference type="PANTHER" id="PTHR30619:SF7">
    <property type="entry name" value="BETA-LACTAMASE DOMAIN PROTEIN"/>
    <property type="match status" value="1"/>
</dbReference>
<keyword evidence="5 6" id="KW-0472">Membrane</keyword>
<evidence type="ECO:0000256" key="4">
    <source>
        <dbReference type="ARBA" id="ARBA00022989"/>
    </source>
</evidence>
<evidence type="ECO:0000259" key="8">
    <source>
        <dbReference type="Pfam" id="PF13567"/>
    </source>
</evidence>
<organism evidence="9 10">
    <name type="scientific">Candidatus Taylorbacteria bacterium RIFCSPHIGHO2_02_FULL_46_13</name>
    <dbReference type="NCBI Taxonomy" id="1802312"/>
    <lineage>
        <taxon>Bacteria</taxon>
        <taxon>Candidatus Tayloriibacteriota</taxon>
    </lineage>
</organism>
<name>A0A1G2MTX5_9BACT</name>
<dbReference type="InterPro" id="IPR004477">
    <property type="entry name" value="ComEC_N"/>
</dbReference>
<dbReference type="GO" id="GO:0005886">
    <property type="term" value="C:plasma membrane"/>
    <property type="evidence" value="ECO:0007669"/>
    <property type="project" value="UniProtKB-SubCell"/>
</dbReference>
<evidence type="ECO:0000313" key="9">
    <source>
        <dbReference type="EMBL" id="OHA26699.1"/>
    </source>
</evidence>
<reference evidence="9 10" key="1">
    <citation type="journal article" date="2016" name="Nat. Commun.">
        <title>Thousands of microbial genomes shed light on interconnected biogeochemical processes in an aquifer system.</title>
        <authorList>
            <person name="Anantharaman K."/>
            <person name="Brown C.T."/>
            <person name="Hug L.A."/>
            <person name="Sharon I."/>
            <person name="Castelle C.J."/>
            <person name="Probst A.J."/>
            <person name="Thomas B.C."/>
            <person name="Singh A."/>
            <person name="Wilkins M.J."/>
            <person name="Karaoz U."/>
            <person name="Brodie E.L."/>
            <person name="Williams K.H."/>
            <person name="Hubbard S.S."/>
            <person name="Banfield J.F."/>
        </authorList>
    </citation>
    <scope>NUCLEOTIDE SEQUENCE [LARGE SCALE GENOMIC DNA]</scope>
</reference>
<dbReference type="NCBIfam" id="TIGR00360">
    <property type="entry name" value="ComEC_N-term"/>
    <property type="match status" value="1"/>
</dbReference>
<comment type="subcellular location">
    <subcellularLocation>
        <location evidence="1">Cell membrane</location>
        <topology evidence="1">Multi-pass membrane protein</topology>
    </subcellularLocation>
</comment>
<evidence type="ECO:0000256" key="6">
    <source>
        <dbReference type="SAM" id="Phobius"/>
    </source>
</evidence>
<feature type="transmembrane region" description="Helical" evidence="6">
    <location>
        <begin position="302"/>
        <end position="319"/>
    </location>
</feature>
<dbReference type="InterPro" id="IPR052159">
    <property type="entry name" value="Competence_DNA_uptake"/>
</dbReference>
<dbReference type="PANTHER" id="PTHR30619">
    <property type="entry name" value="DNA INTERNALIZATION/COMPETENCE PROTEIN COMEC/REC2"/>
    <property type="match status" value="1"/>
</dbReference>
<evidence type="ECO:0000313" key="10">
    <source>
        <dbReference type="Proteomes" id="UP000177565"/>
    </source>
</evidence>
<dbReference type="EMBL" id="MHRQ01000017">
    <property type="protein sequence ID" value="OHA26699.1"/>
    <property type="molecule type" value="Genomic_DNA"/>
</dbReference>
<protein>
    <recommendedName>
        <fullName evidence="11">ComEC/Rec2-related protein domain-containing protein</fullName>
    </recommendedName>
</protein>
<dbReference type="InterPro" id="IPR025405">
    <property type="entry name" value="DUF4131"/>
</dbReference>
<evidence type="ECO:0000256" key="1">
    <source>
        <dbReference type="ARBA" id="ARBA00004651"/>
    </source>
</evidence>
<feature type="transmembrane region" description="Helical" evidence="6">
    <location>
        <begin position="246"/>
        <end position="266"/>
    </location>
</feature>
<feature type="transmembrane region" description="Helical" evidence="6">
    <location>
        <begin position="443"/>
        <end position="462"/>
    </location>
</feature>
<evidence type="ECO:0000259" key="7">
    <source>
        <dbReference type="Pfam" id="PF03772"/>
    </source>
</evidence>
<keyword evidence="2" id="KW-1003">Cell membrane</keyword>
<feature type="transmembrane region" description="Helical" evidence="6">
    <location>
        <begin position="474"/>
        <end position="494"/>
    </location>
</feature>
<evidence type="ECO:0000256" key="3">
    <source>
        <dbReference type="ARBA" id="ARBA00022692"/>
    </source>
</evidence>
<dbReference type="AlphaFoldDB" id="A0A1G2MTX5"/>
<comment type="caution">
    <text evidence="9">The sequence shown here is derived from an EMBL/GenBank/DDBJ whole genome shotgun (WGS) entry which is preliminary data.</text>
</comment>
<feature type="transmembrane region" description="Helical" evidence="6">
    <location>
        <begin position="29"/>
        <end position="46"/>
    </location>
</feature>
<evidence type="ECO:0000256" key="2">
    <source>
        <dbReference type="ARBA" id="ARBA00022475"/>
    </source>
</evidence>
<feature type="transmembrane region" description="Helical" evidence="6">
    <location>
        <begin position="404"/>
        <end position="431"/>
    </location>
</feature>
<feature type="transmembrane region" description="Helical" evidence="6">
    <location>
        <begin position="5"/>
        <end position="23"/>
    </location>
</feature>
<feature type="transmembrane region" description="Helical" evidence="6">
    <location>
        <begin position="378"/>
        <end position="398"/>
    </location>
</feature>
<dbReference type="Proteomes" id="UP000177565">
    <property type="component" value="Unassembled WGS sequence"/>
</dbReference>
<feature type="transmembrane region" description="Helical" evidence="6">
    <location>
        <begin position="278"/>
        <end position="296"/>
    </location>
</feature>
<keyword evidence="4 6" id="KW-1133">Transmembrane helix</keyword>
<evidence type="ECO:0000256" key="5">
    <source>
        <dbReference type="ARBA" id="ARBA00023136"/>
    </source>
</evidence>
<sequence length="511" mass="55803">MRDKWFEMIVGAFAVGVLVSSYLPLSFGVALFFLSVALGLLLLGVLSSLRNKILFLVVPLCLTAFVGGVARYQLTSQPSPILGQYADKQVIVEGVIASEPDARGTGTFLTVKLNSLSDSNKKIPLSDTVRVSADPYPEFNYGDRVRVSGKLQMPENFETDTGRIFDYQSYLAKDGIYYEIYLPKITLLESGSGNPVVSYLLTFKSAFLSAANQVIPEPESGLLAGLLLGEKHSLAEDLNEAFRRSGLVHIVVLSGYNLTIVAYAIMRFFGWFSRFLPLFAPPLAGALGIMTFTIMAGASATAVRAAIMALLVIFAKVLGRNYDIKRALFLAGFVMVSHNPRILAFDPSFQLSFLATVGLVYLSPFFEKWFRRLPQWFGMREIVAATFATQIFVLARLVDLSGVVSIVGVFANIIVLPFIPMTMLFGALAGFAAFLHPLIAAPFAYAAYALLHYQISVASFLGNLPLATVSVPAMPLWALGASYLVLALIMYRLYHKNGPKFSQPTLKQPGS</sequence>
<feature type="transmembrane region" description="Helical" evidence="6">
    <location>
        <begin position="53"/>
        <end position="74"/>
    </location>
</feature>
<gene>
    <name evidence="9" type="ORF">A3C06_00075</name>
</gene>
<accession>A0A1G2MTX5</accession>
<dbReference type="Pfam" id="PF03772">
    <property type="entry name" value="Competence"/>
    <property type="match status" value="1"/>
</dbReference>